<proteinExistence type="predicted"/>
<gene>
    <name evidence="1" type="ORF">GCM10025865_01050</name>
</gene>
<evidence type="ECO:0000313" key="1">
    <source>
        <dbReference type="EMBL" id="BDZ40806.1"/>
    </source>
</evidence>
<name>A0ABM8FYH8_9CELL</name>
<protein>
    <submittedName>
        <fullName evidence="1">Uncharacterized protein</fullName>
    </submittedName>
</protein>
<evidence type="ECO:0000313" key="2">
    <source>
        <dbReference type="Proteomes" id="UP001321475"/>
    </source>
</evidence>
<dbReference type="Proteomes" id="UP001321475">
    <property type="component" value="Chromosome"/>
</dbReference>
<organism evidence="1 2">
    <name type="scientific">Paraoerskovia sediminicola</name>
    <dbReference type="NCBI Taxonomy" id="1138587"/>
    <lineage>
        <taxon>Bacteria</taxon>
        <taxon>Bacillati</taxon>
        <taxon>Actinomycetota</taxon>
        <taxon>Actinomycetes</taxon>
        <taxon>Micrococcales</taxon>
        <taxon>Cellulomonadaceae</taxon>
        <taxon>Paraoerskovia</taxon>
    </lineage>
</organism>
<keyword evidence="2" id="KW-1185">Reference proteome</keyword>
<dbReference type="EMBL" id="AP027729">
    <property type="protein sequence ID" value="BDZ40806.1"/>
    <property type="molecule type" value="Genomic_DNA"/>
</dbReference>
<accession>A0ABM8FYH8</accession>
<sequence>MIDTTTGLAAPCASGCTRRDDHLPTCEGECKGCQPRPAEHGILCQWCYQRLAEAVTHTEQLAAHLYETARLLVISGTAYSEDTPTAGEPSERLILHPAWLAADELESDVASWVLLVLEEHDPPLLGPVASKQTNVAWLENRLEWCSRQEWAPDMRRELCSTIATLTARWPTEDSVQPPRSLDVPCPLCEQVSLVYAPPSFAGQPFAVGCQNPDCARTFSEDEWQRFVHYTERAELGRSA</sequence>
<dbReference type="RefSeq" id="WP_286218136.1">
    <property type="nucleotide sequence ID" value="NZ_AP027729.1"/>
</dbReference>
<reference evidence="2" key="1">
    <citation type="journal article" date="2019" name="Int. J. Syst. Evol. Microbiol.">
        <title>The Global Catalogue of Microorganisms (GCM) 10K type strain sequencing project: providing services to taxonomists for standard genome sequencing and annotation.</title>
        <authorList>
            <consortium name="The Broad Institute Genomics Platform"/>
            <consortium name="The Broad Institute Genome Sequencing Center for Infectious Disease"/>
            <person name="Wu L."/>
            <person name="Ma J."/>
        </authorList>
    </citation>
    <scope>NUCLEOTIDE SEQUENCE [LARGE SCALE GENOMIC DNA]</scope>
    <source>
        <strain evidence="2">NBRC 108565</strain>
    </source>
</reference>